<gene>
    <name evidence="2" type="ORF">FZEAL_3009</name>
</gene>
<proteinExistence type="predicted"/>
<feature type="compositionally biased region" description="Polar residues" evidence="1">
    <location>
        <begin position="58"/>
        <end position="67"/>
    </location>
</feature>
<dbReference type="EMBL" id="JABEYC010000183">
    <property type="protein sequence ID" value="KAF4981139.1"/>
    <property type="molecule type" value="Genomic_DNA"/>
</dbReference>
<feature type="compositionally biased region" description="Polar residues" evidence="1">
    <location>
        <begin position="99"/>
        <end position="109"/>
    </location>
</feature>
<reference evidence="2" key="1">
    <citation type="journal article" date="2020" name="BMC Genomics">
        <title>Correction to: Identification and distribution of gene clusters required for synthesis of sphingolipid metabolism inhibitors in diverse species of the filamentous fungus Fusarium.</title>
        <authorList>
            <person name="Kim H.S."/>
            <person name="Lohmar J.M."/>
            <person name="Busman M."/>
            <person name="Brown D.W."/>
            <person name="Naumann T.A."/>
            <person name="Divon H.H."/>
            <person name="Lysoe E."/>
            <person name="Uhlig S."/>
            <person name="Proctor R.H."/>
        </authorList>
    </citation>
    <scope>NUCLEOTIDE SEQUENCE</scope>
    <source>
        <strain evidence="2">NRRL 22465</strain>
    </source>
</reference>
<evidence type="ECO:0000256" key="1">
    <source>
        <dbReference type="SAM" id="MobiDB-lite"/>
    </source>
</evidence>
<organism evidence="2 3">
    <name type="scientific">Fusarium zealandicum</name>
    <dbReference type="NCBI Taxonomy" id="1053134"/>
    <lineage>
        <taxon>Eukaryota</taxon>
        <taxon>Fungi</taxon>
        <taxon>Dikarya</taxon>
        <taxon>Ascomycota</taxon>
        <taxon>Pezizomycotina</taxon>
        <taxon>Sordariomycetes</taxon>
        <taxon>Hypocreomycetidae</taxon>
        <taxon>Hypocreales</taxon>
        <taxon>Nectriaceae</taxon>
        <taxon>Fusarium</taxon>
        <taxon>Fusarium staphyleae species complex</taxon>
    </lineage>
</organism>
<name>A0A8H4XMW4_9HYPO</name>
<reference evidence="2" key="2">
    <citation type="submission" date="2020-05" db="EMBL/GenBank/DDBJ databases">
        <authorList>
            <person name="Kim H.-S."/>
            <person name="Proctor R.H."/>
            <person name="Brown D.W."/>
        </authorList>
    </citation>
    <scope>NUCLEOTIDE SEQUENCE</scope>
    <source>
        <strain evidence="2">NRRL 22465</strain>
    </source>
</reference>
<accession>A0A8H4XMW4</accession>
<dbReference type="OrthoDB" id="5081871at2759"/>
<comment type="caution">
    <text evidence="2">The sequence shown here is derived from an EMBL/GenBank/DDBJ whole genome shotgun (WGS) entry which is preliminary data.</text>
</comment>
<dbReference type="Proteomes" id="UP000635477">
    <property type="component" value="Unassembled WGS sequence"/>
</dbReference>
<evidence type="ECO:0000313" key="2">
    <source>
        <dbReference type="EMBL" id="KAF4981139.1"/>
    </source>
</evidence>
<sequence length="290" mass="32063">MSHRRGSSTSGAAQRRSRDSQHRRGNSASNNPSNAVRDAFTSGITYTPGSVRPGAHYTNDSFTQEPDSLNGYGNDGTNLGDSYQDPRAASSYPGDDTYTRGSSYTSGNAYTAGRYPNVQGGSRDPDYYSRSSYPTYPGGPNLRQTYPPDHYDTAGNYVGPHPTTSPSVESGFVQFPPFLERERERAPSPEPSAAEQPEHDFQPPRRTFSAQLVNGVRSLFNSEPPPEESEFPPQPRRTGVYLFCRHYLVDACGCITPLEANEPGDYCQRCWEGRCNGPRPPGSRLRRTLW</sequence>
<evidence type="ECO:0000313" key="3">
    <source>
        <dbReference type="Proteomes" id="UP000635477"/>
    </source>
</evidence>
<dbReference type="AlphaFoldDB" id="A0A8H4XMW4"/>
<keyword evidence="3" id="KW-1185">Reference proteome</keyword>
<feature type="region of interest" description="Disordered" evidence="1">
    <location>
        <begin position="1"/>
        <end position="205"/>
    </location>
</feature>
<feature type="compositionally biased region" description="Low complexity" evidence="1">
    <location>
        <begin position="128"/>
        <end position="140"/>
    </location>
</feature>
<protein>
    <submittedName>
        <fullName evidence="2">Uncharacterized protein</fullName>
    </submittedName>
</protein>